<dbReference type="RefSeq" id="WP_378294840.1">
    <property type="nucleotide sequence ID" value="NZ_JBHULE010000035.1"/>
</dbReference>
<dbReference type="EMBL" id="JBHULE010000035">
    <property type="protein sequence ID" value="MFD2564991.1"/>
    <property type="molecule type" value="Genomic_DNA"/>
</dbReference>
<keyword evidence="2" id="KW-1185">Reference proteome</keyword>
<evidence type="ECO:0008006" key="3">
    <source>
        <dbReference type="Google" id="ProtNLM"/>
    </source>
</evidence>
<organism evidence="1 2">
    <name type="scientific">Aquimarina rubra</name>
    <dbReference type="NCBI Taxonomy" id="1920033"/>
    <lineage>
        <taxon>Bacteria</taxon>
        <taxon>Pseudomonadati</taxon>
        <taxon>Bacteroidota</taxon>
        <taxon>Flavobacteriia</taxon>
        <taxon>Flavobacteriales</taxon>
        <taxon>Flavobacteriaceae</taxon>
        <taxon>Aquimarina</taxon>
    </lineage>
</organism>
<protein>
    <recommendedName>
        <fullName evidence="3">DUF4476 domain-containing protein</fullName>
    </recommendedName>
</protein>
<reference evidence="2" key="1">
    <citation type="journal article" date="2019" name="Int. J. Syst. Evol. Microbiol.">
        <title>The Global Catalogue of Microorganisms (GCM) 10K type strain sequencing project: providing services to taxonomists for standard genome sequencing and annotation.</title>
        <authorList>
            <consortium name="The Broad Institute Genomics Platform"/>
            <consortium name="The Broad Institute Genome Sequencing Center for Infectious Disease"/>
            <person name="Wu L."/>
            <person name="Ma J."/>
        </authorList>
    </citation>
    <scope>NUCLEOTIDE SEQUENCE [LARGE SCALE GENOMIC DNA]</scope>
    <source>
        <strain evidence="2">KCTC 52274</strain>
    </source>
</reference>
<accession>A0ABW5LL38</accession>
<dbReference type="Proteomes" id="UP001597319">
    <property type="component" value="Unassembled WGS sequence"/>
</dbReference>
<proteinExistence type="predicted"/>
<evidence type="ECO:0000313" key="1">
    <source>
        <dbReference type="EMBL" id="MFD2564991.1"/>
    </source>
</evidence>
<evidence type="ECO:0000313" key="2">
    <source>
        <dbReference type="Proteomes" id="UP001597319"/>
    </source>
</evidence>
<comment type="caution">
    <text evidence="1">The sequence shown here is derived from an EMBL/GenBank/DDBJ whole genome shotgun (WGS) entry which is preliminary data.</text>
</comment>
<gene>
    <name evidence="1" type="ORF">ACFSR1_20100</name>
</gene>
<name>A0ABW5LL38_9FLAO</name>
<sequence>MKTKVLLLLIVYIGCIQNILATNYPITPRPLRKLIEESKYIVIANVIKTVDVDNEQTWSNSRAVLEIREVLQGKIKTDTIYVYYYPGMICPAPANYQKGTTVLAFLDKNKKNEGFSTHALSYGSKTLEQKGIKLYKSRIQEMQAIQKIRNKEEKLTKTLDWLIRCASHQETRWEGTYELSPESDFMSFYDRDKETFIKKYELSDIQKTTLRKVLFSDPEIEYSDLGLVDLVAKPKDTEVADLLIKSLKNTEESIWYASFLMVRISHIMERNDLLWITEEVEKSNGYDQKSQEKRKQLIKEFIERI</sequence>